<evidence type="ECO:0000256" key="5">
    <source>
        <dbReference type="ARBA" id="ARBA00023136"/>
    </source>
</evidence>
<protein>
    <recommendedName>
        <fullName evidence="10">Major facilitator superfamily (MFS) profile domain-containing protein</fullName>
    </recommendedName>
</protein>
<feature type="transmembrane region" description="Helical" evidence="7">
    <location>
        <begin position="387"/>
        <end position="407"/>
    </location>
</feature>
<dbReference type="OrthoDB" id="6730379at2759"/>
<keyword evidence="3 7" id="KW-0812">Transmembrane</keyword>
<dbReference type="PANTHER" id="PTHR43791">
    <property type="entry name" value="PERMEASE-RELATED"/>
    <property type="match status" value="1"/>
</dbReference>
<dbReference type="SUPFAM" id="SSF103473">
    <property type="entry name" value="MFS general substrate transporter"/>
    <property type="match status" value="1"/>
</dbReference>
<dbReference type="InterPro" id="IPR011701">
    <property type="entry name" value="MFS"/>
</dbReference>
<feature type="transmembrane region" description="Helical" evidence="7">
    <location>
        <begin position="132"/>
        <end position="150"/>
    </location>
</feature>
<name>A0A1E3NY39_WICAA</name>
<dbReference type="Pfam" id="PF07690">
    <property type="entry name" value="MFS_1"/>
    <property type="match status" value="1"/>
</dbReference>
<dbReference type="AlphaFoldDB" id="A0A1E3NY39"/>
<keyword evidence="4 7" id="KW-1133">Transmembrane helix</keyword>
<feature type="transmembrane region" description="Helical" evidence="7">
    <location>
        <begin position="225"/>
        <end position="246"/>
    </location>
</feature>
<keyword evidence="9" id="KW-1185">Reference proteome</keyword>
<evidence type="ECO:0000256" key="3">
    <source>
        <dbReference type="ARBA" id="ARBA00022692"/>
    </source>
</evidence>
<organism evidence="8 9">
    <name type="scientific">Wickerhamomyces anomalus (strain ATCC 58044 / CBS 1984 / NCYC 433 / NRRL Y-366-8)</name>
    <name type="common">Yeast</name>
    <name type="synonym">Hansenula anomala</name>
    <dbReference type="NCBI Taxonomy" id="683960"/>
    <lineage>
        <taxon>Eukaryota</taxon>
        <taxon>Fungi</taxon>
        <taxon>Dikarya</taxon>
        <taxon>Ascomycota</taxon>
        <taxon>Saccharomycotina</taxon>
        <taxon>Saccharomycetes</taxon>
        <taxon>Phaffomycetales</taxon>
        <taxon>Wickerhamomycetaceae</taxon>
        <taxon>Wickerhamomyces</taxon>
    </lineage>
</organism>
<comment type="similarity">
    <text evidence="6">Belongs to the major facilitator superfamily. Allantoate permease family.</text>
</comment>
<accession>A0A1E3NY39</accession>
<keyword evidence="2" id="KW-0813">Transport</keyword>
<sequence>MKKQLSSDNNDIISPGEVGEVDNEILKPELTKEVDKAFGLAIETEGIQLDPAKEKKLVRKIDWYILSTMCALMSCQLMGKSSNSYASIIGLREDLHMTSKEYSWVGSGFYLGYLVFEYPASLILQRFPMSKVLAFAVIAWGVVLCCHGACKSSATFLLCRTLLGILQSFMDPAYMIMTSQWYRKEEQYIRCAYWLGMQGFGTLLGSGIAYGFYTHQGSFSMRPWSLLYIVVGVITIFFGLISYTHVPDIPTKAWFLNEEEKSYVVERIRQNRTGFGNPKFKWSQLKEAVIDPTIYLFFLFMFGYGYSNGALGNYGSIILEEYLDFSTGQSLLMNMVGSGMDIVFPLMFAYINKYFIKSRLIVAFIINAVVWAGLFMLAYSSNRGARTFGYFITYWQTASWATLSSIVQTNVAGYTKRSTANTLFLVGFSVGNLLGPLSYSYNNNEDLDYTAAGASMIGTNALSVFSPPVLFVIYYFRNKKKINLEKGDLGDDNQLSFGDLTDYENPAFRYDL</sequence>
<reference evidence="8 9" key="1">
    <citation type="journal article" date="2016" name="Proc. Natl. Acad. Sci. U.S.A.">
        <title>Comparative genomics of biotechnologically important yeasts.</title>
        <authorList>
            <person name="Riley R."/>
            <person name="Haridas S."/>
            <person name="Wolfe K.H."/>
            <person name="Lopes M.R."/>
            <person name="Hittinger C.T."/>
            <person name="Goeker M."/>
            <person name="Salamov A.A."/>
            <person name="Wisecaver J.H."/>
            <person name="Long T.M."/>
            <person name="Calvey C.H."/>
            <person name="Aerts A.L."/>
            <person name="Barry K.W."/>
            <person name="Choi C."/>
            <person name="Clum A."/>
            <person name="Coughlan A.Y."/>
            <person name="Deshpande S."/>
            <person name="Douglass A.P."/>
            <person name="Hanson S.J."/>
            <person name="Klenk H.-P."/>
            <person name="LaButti K.M."/>
            <person name="Lapidus A."/>
            <person name="Lindquist E.A."/>
            <person name="Lipzen A.M."/>
            <person name="Meier-Kolthoff J.P."/>
            <person name="Ohm R.A."/>
            <person name="Otillar R.P."/>
            <person name="Pangilinan J.L."/>
            <person name="Peng Y."/>
            <person name="Rokas A."/>
            <person name="Rosa C.A."/>
            <person name="Scheuner C."/>
            <person name="Sibirny A.A."/>
            <person name="Slot J.C."/>
            <person name="Stielow J.B."/>
            <person name="Sun H."/>
            <person name="Kurtzman C.P."/>
            <person name="Blackwell M."/>
            <person name="Grigoriev I.V."/>
            <person name="Jeffries T.W."/>
        </authorList>
    </citation>
    <scope>NUCLEOTIDE SEQUENCE [LARGE SCALE GENOMIC DNA]</scope>
    <source>
        <strain evidence="9">ATCC 58044 / CBS 1984 / NCYC 433 / NRRL Y-366-8</strain>
    </source>
</reference>
<dbReference type="InterPro" id="IPR036259">
    <property type="entry name" value="MFS_trans_sf"/>
</dbReference>
<dbReference type="EMBL" id="KV454212">
    <property type="protein sequence ID" value="ODQ58086.1"/>
    <property type="molecule type" value="Genomic_DNA"/>
</dbReference>
<evidence type="ECO:0000256" key="1">
    <source>
        <dbReference type="ARBA" id="ARBA00004141"/>
    </source>
</evidence>
<feature type="transmembrane region" description="Helical" evidence="7">
    <location>
        <begin position="331"/>
        <end position="351"/>
    </location>
</feature>
<dbReference type="FunFam" id="1.20.1250.20:FF:000064">
    <property type="entry name" value="MFS allantoate transporter"/>
    <property type="match status" value="1"/>
</dbReference>
<evidence type="ECO:0000313" key="8">
    <source>
        <dbReference type="EMBL" id="ODQ58086.1"/>
    </source>
</evidence>
<comment type="subcellular location">
    <subcellularLocation>
        <location evidence="1">Membrane</location>
        <topology evidence="1">Multi-pass membrane protein</topology>
    </subcellularLocation>
</comment>
<dbReference type="Gene3D" id="1.20.1250.20">
    <property type="entry name" value="MFS general substrate transporter like domains"/>
    <property type="match status" value="2"/>
</dbReference>
<evidence type="ECO:0008006" key="10">
    <source>
        <dbReference type="Google" id="ProtNLM"/>
    </source>
</evidence>
<dbReference type="GeneID" id="30199374"/>
<feature type="transmembrane region" description="Helical" evidence="7">
    <location>
        <begin position="360"/>
        <end position="381"/>
    </location>
</feature>
<dbReference type="PANTHER" id="PTHR43791:SF1">
    <property type="entry name" value="ALLANTOATE PERMEASE"/>
    <property type="match status" value="1"/>
</dbReference>
<dbReference type="STRING" id="683960.A0A1E3NY39"/>
<feature type="transmembrane region" description="Helical" evidence="7">
    <location>
        <begin position="419"/>
        <end position="439"/>
    </location>
</feature>
<dbReference type="GO" id="GO:0016020">
    <property type="term" value="C:membrane"/>
    <property type="evidence" value="ECO:0007669"/>
    <property type="project" value="UniProtKB-SubCell"/>
</dbReference>
<evidence type="ECO:0000256" key="4">
    <source>
        <dbReference type="ARBA" id="ARBA00022989"/>
    </source>
</evidence>
<evidence type="ECO:0000256" key="7">
    <source>
        <dbReference type="SAM" id="Phobius"/>
    </source>
</evidence>
<dbReference type="Proteomes" id="UP000094112">
    <property type="component" value="Unassembled WGS sequence"/>
</dbReference>
<gene>
    <name evidence="8" type="ORF">WICANDRAFT_33924</name>
</gene>
<feature type="transmembrane region" description="Helical" evidence="7">
    <location>
        <begin position="102"/>
        <end position="120"/>
    </location>
</feature>
<feature type="transmembrane region" description="Helical" evidence="7">
    <location>
        <begin position="288"/>
        <end position="306"/>
    </location>
</feature>
<evidence type="ECO:0000256" key="6">
    <source>
        <dbReference type="ARBA" id="ARBA00037968"/>
    </source>
</evidence>
<evidence type="ECO:0000256" key="2">
    <source>
        <dbReference type="ARBA" id="ARBA00022448"/>
    </source>
</evidence>
<evidence type="ECO:0000313" key="9">
    <source>
        <dbReference type="Proteomes" id="UP000094112"/>
    </source>
</evidence>
<feature type="transmembrane region" description="Helical" evidence="7">
    <location>
        <begin position="191"/>
        <end position="213"/>
    </location>
</feature>
<feature type="transmembrane region" description="Helical" evidence="7">
    <location>
        <begin position="451"/>
        <end position="476"/>
    </location>
</feature>
<dbReference type="RefSeq" id="XP_019037293.1">
    <property type="nucleotide sequence ID" value="XM_019182128.1"/>
</dbReference>
<dbReference type="GO" id="GO:0022857">
    <property type="term" value="F:transmembrane transporter activity"/>
    <property type="evidence" value="ECO:0007669"/>
    <property type="project" value="InterPro"/>
</dbReference>
<proteinExistence type="inferred from homology"/>
<keyword evidence="5 7" id="KW-0472">Membrane</keyword>